<dbReference type="InterPro" id="IPR050951">
    <property type="entry name" value="Retrovirus_Pol_polyprotein"/>
</dbReference>
<keyword evidence="4" id="KW-1185">Reference proteome</keyword>
<evidence type="ECO:0000313" key="4">
    <source>
        <dbReference type="Proteomes" id="UP001234989"/>
    </source>
</evidence>
<dbReference type="EMBL" id="CP133620">
    <property type="protein sequence ID" value="WMV45823.1"/>
    <property type="molecule type" value="Genomic_DNA"/>
</dbReference>
<dbReference type="PANTHER" id="PTHR37984:SF5">
    <property type="entry name" value="PROTEIN NYNRIN-LIKE"/>
    <property type="match status" value="1"/>
</dbReference>
<dbReference type="GO" id="GO:0003824">
    <property type="term" value="F:catalytic activity"/>
    <property type="evidence" value="ECO:0007669"/>
    <property type="project" value="UniProtKB-KW"/>
</dbReference>
<gene>
    <name evidence="3" type="ORF">MTR67_039208</name>
</gene>
<proteinExistence type="predicted"/>
<organism evidence="3 4">
    <name type="scientific">Solanum verrucosum</name>
    <dbReference type="NCBI Taxonomy" id="315347"/>
    <lineage>
        <taxon>Eukaryota</taxon>
        <taxon>Viridiplantae</taxon>
        <taxon>Streptophyta</taxon>
        <taxon>Embryophyta</taxon>
        <taxon>Tracheophyta</taxon>
        <taxon>Spermatophyta</taxon>
        <taxon>Magnoliopsida</taxon>
        <taxon>eudicotyledons</taxon>
        <taxon>Gunneridae</taxon>
        <taxon>Pentapetalae</taxon>
        <taxon>asterids</taxon>
        <taxon>lamiids</taxon>
        <taxon>Solanales</taxon>
        <taxon>Solanaceae</taxon>
        <taxon>Solanoideae</taxon>
        <taxon>Solaneae</taxon>
        <taxon>Solanum</taxon>
    </lineage>
</organism>
<dbReference type="FunFam" id="3.30.70.270:FF:000020">
    <property type="entry name" value="Transposon Tf2-6 polyprotein-like Protein"/>
    <property type="match status" value="1"/>
</dbReference>
<evidence type="ECO:0000313" key="3">
    <source>
        <dbReference type="EMBL" id="WMV45823.1"/>
    </source>
</evidence>
<evidence type="ECO:0000256" key="1">
    <source>
        <dbReference type="ARBA" id="ARBA00023268"/>
    </source>
</evidence>
<dbReference type="InterPro" id="IPR043502">
    <property type="entry name" value="DNA/RNA_pol_sf"/>
</dbReference>
<dbReference type="SUPFAM" id="SSF56672">
    <property type="entry name" value="DNA/RNA polymerases"/>
    <property type="match status" value="1"/>
</dbReference>
<dbReference type="AlphaFoldDB" id="A0AAF0UI03"/>
<dbReference type="Pfam" id="PF17919">
    <property type="entry name" value="RT_RNaseH_2"/>
    <property type="match status" value="1"/>
</dbReference>
<reference evidence="3" key="1">
    <citation type="submission" date="2023-08" db="EMBL/GenBank/DDBJ databases">
        <title>A de novo genome assembly of Solanum verrucosum Schlechtendal, a Mexican diploid species geographically isolated from the other diploid A-genome species in potato relatives.</title>
        <authorList>
            <person name="Hosaka K."/>
        </authorList>
    </citation>
    <scope>NUCLEOTIDE SEQUENCE</scope>
    <source>
        <tissue evidence="3">Young leaves</tissue>
    </source>
</reference>
<dbReference type="Proteomes" id="UP001234989">
    <property type="component" value="Chromosome 9"/>
</dbReference>
<dbReference type="InterPro" id="IPR041577">
    <property type="entry name" value="RT_RNaseH_2"/>
</dbReference>
<keyword evidence="1" id="KW-0511">Multifunctional enzyme</keyword>
<accession>A0AAF0UI03</accession>
<evidence type="ECO:0000259" key="2">
    <source>
        <dbReference type="Pfam" id="PF17919"/>
    </source>
</evidence>
<name>A0AAF0UI03_SOLVR</name>
<dbReference type="PANTHER" id="PTHR37984">
    <property type="entry name" value="PROTEIN CBG26694"/>
    <property type="match status" value="1"/>
</dbReference>
<feature type="domain" description="Reverse transcriptase/retrotransposon-derived protein RNase H-like" evidence="2">
    <location>
        <begin position="58"/>
        <end position="108"/>
    </location>
</feature>
<protein>
    <recommendedName>
        <fullName evidence="2">Reverse transcriptase/retrotransposon-derived protein RNase H-like domain-containing protein</fullName>
    </recommendedName>
</protein>
<dbReference type="Gene3D" id="3.30.70.270">
    <property type="match status" value="1"/>
</dbReference>
<sequence length="114" mass="13098">MVDPQKIKEVKNWVWPRSATENRSFVGLASYNRQFVKNFSSIATHLTRLTRKKVPSEWSEKCEESFQKLKTLRTPAPITALPVEGKDFIVYYDASHSRVGVVLMHDKNAIAYAL</sequence>
<dbReference type="InterPro" id="IPR043128">
    <property type="entry name" value="Rev_trsase/Diguanyl_cyclase"/>
</dbReference>